<dbReference type="KEGG" id="led:BBK82_14765"/>
<dbReference type="RefSeq" id="WP_065915535.1">
    <property type="nucleotide sequence ID" value="NZ_CP016793.1"/>
</dbReference>
<dbReference type="InterPro" id="IPR012551">
    <property type="entry name" value="DUF1707_SHOCT-like"/>
</dbReference>
<dbReference type="OrthoDB" id="4772576at2"/>
<dbReference type="EMBL" id="CP016793">
    <property type="protein sequence ID" value="ANZ37140.1"/>
    <property type="molecule type" value="Genomic_DNA"/>
</dbReference>
<dbReference type="Pfam" id="PF08044">
    <property type="entry name" value="DUF1707"/>
    <property type="match status" value="1"/>
</dbReference>
<dbReference type="STRING" id="1586287.BBK82_14765"/>
<dbReference type="AlphaFoldDB" id="A0A1B2HHE0"/>
<dbReference type="Proteomes" id="UP000093053">
    <property type="component" value="Chromosome"/>
</dbReference>
<evidence type="ECO:0000313" key="3">
    <source>
        <dbReference type="Proteomes" id="UP000093053"/>
    </source>
</evidence>
<protein>
    <recommendedName>
        <fullName evidence="1">DUF1707 domain-containing protein</fullName>
    </recommendedName>
</protein>
<sequence>MTDPRDLRVSDAEREHVVSLLNKAVGRGMITLDEFTTRTDTALAAVTRADLNAVLLDLPGMVNTDAIAGPRIELKNAMGTTVRKGVWVVPPELLVRNTLGTTDLDFTQAVLPPAVTIDLDVSLGSVKLVVPEGSSVNIDAVDITAGEIKDKVRNAVGSPQFVLRGAVRGGSVLIKHKKKALFG</sequence>
<accession>A0A1B2HHE0</accession>
<evidence type="ECO:0000313" key="2">
    <source>
        <dbReference type="EMBL" id="ANZ37140.1"/>
    </source>
</evidence>
<proteinExistence type="predicted"/>
<feature type="domain" description="DUF1707" evidence="1">
    <location>
        <begin position="7"/>
        <end position="59"/>
    </location>
</feature>
<dbReference type="PANTHER" id="PTHR40763">
    <property type="entry name" value="MEMBRANE PROTEIN-RELATED"/>
    <property type="match status" value="1"/>
</dbReference>
<dbReference type="PANTHER" id="PTHR40763:SF5">
    <property type="entry name" value="MEMBRANE PROTEIN"/>
    <property type="match status" value="1"/>
</dbReference>
<name>A0A1B2HHE0_9PSEU</name>
<keyword evidence="3" id="KW-1185">Reference proteome</keyword>
<evidence type="ECO:0000259" key="1">
    <source>
        <dbReference type="Pfam" id="PF08044"/>
    </source>
</evidence>
<reference evidence="2 3" key="1">
    <citation type="submission" date="2016-07" db="EMBL/GenBank/DDBJ databases">
        <title>Complete genome sequence of the Lentzea guizhouensis DHS C013.</title>
        <authorList>
            <person name="Cao C."/>
        </authorList>
    </citation>
    <scope>NUCLEOTIDE SEQUENCE [LARGE SCALE GENOMIC DNA]</scope>
    <source>
        <strain evidence="2 3">DHS C013</strain>
    </source>
</reference>
<gene>
    <name evidence="2" type="ORF">BBK82_14765</name>
</gene>
<organism evidence="2 3">
    <name type="scientific">Lentzea guizhouensis</name>
    <dbReference type="NCBI Taxonomy" id="1586287"/>
    <lineage>
        <taxon>Bacteria</taxon>
        <taxon>Bacillati</taxon>
        <taxon>Actinomycetota</taxon>
        <taxon>Actinomycetes</taxon>
        <taxon>Pseudonocardiales</taxon>
        <taxon>Pseudonocardiaceae</taxon>
        <taxon>Lentzea</taxon>
    </lineage>
</organism>